<name>A0A6A6DB65_9PEZI</name>
<dbReference type="InterPro" id="IPR012475">
    <property type="entry name" value="Fungal_lectin"/>
</dbReference>
<dbReference type="Gene3D" id="2.40.128.190">
    <property type="match status" value="1"/>
</dbReference>
<feature type="compositionally biased region" description="Basic and acidic residues" evidence="2">
    <location>
        <begin position="27"/>
        <end position="37"/>
    </location>
</feature>
<evidence type="ECO:0000313" key="4">
    <source>
        <dbReference type="Proteomes" id="UP000800200"/>
    </source>
</evidence>
<dbReference type="SUPFAM" id="SSF89372">
    <property type="entry name" value="Fucose-specific lectin"/>
    <property type="match status" value="1"/>
</dbReference>
<comment type="similarity">
    <text evidence="1">Belongs to the fungal fucose-specific lectin family.</text>
</comment>
<evidence type="ECO:0000313" key="3">
    <source>
        <dbReference type="EMBL" id="KAF2175439.1"/>
    </source>
</evidence>
<keyword evidence="4" id="KW-1185">Reference proteome</keyword>
<gene>
    <name evidence="3" type="ORF">K469DRAFT_683947</name>
</gene>
<organism evidence="3 4">
    <name type="scientific">Zopfia rhizophila CBS 207.26</name>
    <dbReference type="NCBI Taxonomy" id="1314779"/>
    <lineage>
        <taxon>Eukaryota</taxon>
        <taxon>Fungi</taxon>
        <taxon>Dikarya</taxon>
        <taxon>Ascomycota</taxon>
        <taxon>Pezizomycotina</taxon>
        <taxon>Dothideomycetes</taxon>
        <taxon>Dothideomycetes incertae sedis</taxon>
        <taxon>Zopfiaceae</taxon>
        <taxon>Zopfia</taxon>
    </lineage>
</organism>
<dbReference type="OrthoDB" id="407298at2759"/>
<reference evidence="3" key="1">
    <citation type="journal article" date="2020" name="Stud. Mycol.">
        <title>101 Dothideomycetes genomes: a test case for predicting lifestyles and emergence of pathogens.</title>
        <authorList>
            <person name="Haridas S."/>
            <person name="Albert R."/>
            <person name="Binder M."/>
            <person name="Bloem J."/>
            <person name="Labutti K."/>
            <person name="Salamov A."/>
            <person name="Andreopoulos B."/>
            <person name="Baker S."/>
            <person name="Barry K."/>
            <person name="Bills G."/>
            <person name="Bluhm B."/>
            <person name="Cannon C."/>
            <person name="Castanera R."/>
            <person name="Culley D."/>
            <person name="Daum C."/>
            <person name="Ezra D."/>
            <person name="Gonzalez J."/>
            <person name="Henrissat B."/>
            <person name="Kuo A."/>
            <person name="Liang C."/>
            <person name="Lipzen A."/>
            <person name="Lutzoni F."/>
            <person name="Magnuson J."/>
            <person name="Mondo S."/>
            <person name="Nolan M."/>
            <person name="Ohm R."/>
            <person name="Pangilinan J."/>
            <person name="Park H.-J."/>
            <person name="Ramirez L."/>
            <person name="Alfaro M."/>
            <person name="Sun H."/>
            <person name="Tritt A."/>
            <person name="Yoshinaga Y."/>
            <person name="Zwiers L.-H."/>
            <person name="Turgeon B."/>
            <person name="Goodwin S."/>
            <person name="Spatafora J."/>
            <person name="Crous P."/>
            <person name="Grigoriev I."/>
        </authorList>
    </citation>
    <scope>NUCLEOTIDE SEQUENCE</scope>
    <source>
        <strain evidence="3">CBS 207.26</strain>
    </source>
</reference>
<proteinExistence type="inferred from homology"/>
<evidence type="ECO:0000256" key="2">
    <source>
        <dbReference type="SAM" id="MobiDB-lite"/>
    </source>
</evidence>
<evidence type="ECO:0000256" key="1">
    <source>
        <dbReference type="ARBA" id="ARBA00009042"/>
    </source>
</evidence>
<dbReference type="Proteomes" id="UP000800200">
    <property type="component" value="Unassembled WGS sequence"/>
</dbReference>
<dbReference type="AlphaFoldDB" id="A0A6A6DB65"/>
<sequence>MIFSFNIQNYSSSELSFRSSDTDEGEAAPHTHNDSWGKLKLPPIDPTENLLPIEATEEFVEDALDAFSSEDDLSSVGAAEEWPLCDQQEHDSQSPPPMKEVPKANQVLPRFPARKAIAVTNWPKWNVRAYFQDSFGYIREVCQTDKNGGGWHITPEYIGIEDAKSGTPLAVISRGEGSEIRVFYVSTGDIIHERRCFKGRGWFNGKLNEKRILVSPGSQLASVVLGQVIKIYYQARNGAIRECSYMDTESTWKDQITPVTALSGSALAAITYPGKEDLVVHIYYQAGDLTVRDLVWEESSWKAGEFPPSQAQRYTTLAAISWEFDSKQIAVYWQSDSGALQELRSEDDEWDEYSEDCHIPVPLAGGEQLAVMRQKVGLGDVLRAYFVTSDDQIGEISCNPMTMKWASEIKKRPV</sequence>
<dbReference type="Pfam" id="PF07938">
    <property type="entry name" value="Fungal_lectin"/>
    <property type="match status" value="1"/>
</dbReference>
<protein>
    <submittedName>
        <fullName evidence="3">Uncharacterized protein</fullName>
    </submittedName>
</protein>
<accession>A0A6A6DB65</accession>
<dbReference type="Gene3D" id="2.120.10.70">
    <property type="entry name" value="Fucose-specific lectin"/>
    <property type="match status" value="1"/>
</dbReference>
<dbReference type="EMBL" id="ML994733">
    <property type="protein sequence ID" value="KAF2175439.1"/>
    <property type="molecule type" value="Genomic_DNA"/>
</dbReference>
<feature type="region of interest" description="Disordered" evidence="2">
    <location>
        <begin position="14"/>
        <end position="41"/>
    </location>
</feature>